<evidence type="ECO:0000313" key="1">
    <source>
        <dbReference type="EMBL" id="KAJ8453099.1"/>
    </source>
</evidence>
<keyword evidence="2" id="KW-1185">Reference proteome</keyword>
<dbReference type="OrthoDB" id="1752268at2759"/>
<dbReference type="EMBL" id="JAKOGI010000002">
    <property type="protein sequence ID" value="KAJ8453099.1"/>
    <property type="molecule type" value="Genomic_DNA"/>
</dbReference>
<organism evidence="1 2">
    <name type="scientific">Carnegiea gigantea</name>
    <dbReference type="NCBI Taxonomy" id="171969"/>
    <lineage>
        <taxon>Eukaryota</taxon>
        <taxon>Viridiplantae</taxon>
        <taxon>Streptophyta</taxon>
        <taxon>Embryophyta</taxon>
        <taxon>Tracheophyta</taxon>
        <taxon>Spermatophyta</taxon>
        <taxon>Magnoliopsida</taxon>
        <taxon>eudicotyledons</taxon>
        <taxon>Gunneridae</taxon>
        <taxon>Pentapetalae</taxon>
        <taxon>Caryophyllales</taxon>
        <taxon>Cactineae</taxon>
        <taxon>Cactaceae</taxon>
        <taxon>Cactoideae</taxon>
        <taxon>Echinocereeae</taxon>
        <taxon>Carnegiea</taxon>
    </lineage>
</organism>
<evidence type="ECO:0000313" key="2">
    <source>
        <dbReference type="Proteomes" id="UP001153076"/>
    </source>
</evidence>
<protein>
    <recommendedName>
        <fullName evidence="3">Reverse transcriptase domain-containing protein</fullName>
    </recommendedName>
</protein>
<gene>
    <name evidence="1" type="ORF">Cgig2_014862</name>
</gene>
<proteinExistence type="predicted"/>
<evidence type="ECO:0008006" key="3">
    <source>
        <dbReference type="Google" id="ProtNLM"/>
    </source>
</evidence>
<name>A0A9Q1L247_9CARY</name>
<dbReference type="AlphaFoldDB" id="A0A9Q1L247"/>
<accession>A0A9Q1L247</accession>
<reference evidence="1" key="1">
    <citation type="submission" date="2022-04" db="EMBL/GenBank/DDBJ databases">
        <title>Carnegiea gigantea Genome sequencing and assembly v2.</title>
        <authorList>
            <person name="Copetti D."/>
            <person name="Sanderson M.J."/>
            <person name="Burquez A."/>
            <person name="Wojciechowski M.F."/>
        </authorList>
    </citation>
    <scope>NUCLEOTIDE SEQUENCE</scope>
    <source>
        <strain evidence="1">SGP5-SGP5p</strain>
        <tissue evidence="1">Aerial part</tissue>
    </source>
</reference>
<comment type="caution">
    <text evidence="1">The sequence shown here is derived from an EMBL/GenBank/DDBJ whole genome shotgun (WGS) entry which is preliminary data.</text>
</comment>
<dbReference type="Proteomes" id="UP001153076">
    <property type="component" value="Unassembled WGS sequence"/>
</dbReference>
<sequence length="275" mass="32008">MKTYVEETSAHDCALKPHNYYEFHEQNGHTTTECRELKKALDELIDRFLKRSAWSFSKDLNLAREEPREEEWSTKVVATIARGYAKCITRTMWKTQMRGMQQVMAINHGNRIIGQNFSPLYNDPLVVELKVAKALVCRILIDTSSSDDIITRDFFKRLKHQGREITPLVYPILGFRRQELTPGGSNPLSFLEINERQCQKTSRRSTYGLRMLPNHNTTASGMTRECYLVSIRALAGRHHRWPPRRSCPRGQCSHDCLELYPLTWRTETRPHCDPV</sequence>